<evidence type="ECO:0000256" key="1">
    <source>
        <dbReference type="SAM" id="Phobius"/>
    </source>
</evidence>
<keyword evidence="1" id="KW-1133">Transmembrane helix</keyword>
<dbReference type="EMBL" id="LR796208">
    <property type="protein sequence ID" value="CAB4126840.1"/>
    <property type="molecule type" value="Genomic_DNA"/>
</dbReference>
<sequence length="111" mass="12234">MKVNQLLEVFNAGKAVANPEAWKKHTVTVNTLLVLISGCLAILHYFDCSICTFDLTSEQQMSIATFVMTIFGIFNAGSTIVTTEKIGFKPKNLQPIEEVDPSLANDIKDLQ</sequence>
<gene>
    <name evidence="2" type="ORF">UFOVP84_27</name>
</gene>
<feature type="transmembrane region" description="Helical" evidence="1">
    <location>
        <begin position="27"/>
        <end position="46"/>
    </location>
</feature>
<proteinExistence type="predicted"/>
<organism evidence="2">
    <name type="scientific">uncultured Caudovirales phage</name>
    <dbReference type="NCBI Taxonomy" id="2100421"/>
    <lineage>
        <taxon>Viruses</taxon>
        <taxon>Duplodnaviria</taxon>
        <taxon>Heunggongvirae</taxon>
        <taxon>Uroviricota</taxon>
        <taxon>Caudoviricetes</taxon>
        <taxon>Peduoviridae</taxon>
        <taxon>Maltschvirus</taxon>
        <taxon>Maltschvirus maltsch</taxon>
    </lineage>
</organism>
<evidence type="ECO:0008006" key="3">
    <source>
        <dbReference type="Google" id="ProtNLM"/>
    </source>
</evidence>
<keyword evidence="1" id="KW-0472">Membrane</keyword>
<protein>
    <recommendedName>
        <fullName evidence="3">Holin</fullName>
    </recommendedName>
</protein>
<evidence type="ECO:0000313" key="2">
    <source>
        <dbReference type="EMBL" id="CAB4126840.1"/>
    </source>
</evidence>
<keyword evidence="1" id="KW-0812">Transmembrane</keyword>
<reference evidence="2" key="1">
    <citation type="submission" date="2020-04" db="EMBL/GenBank/DDBJ databases">
        <authorList>
            <person name="Chiriac C."/>
            <person name="Salcher M."/>
            <person name="Ghai R."/>
            <person name="Kavagutti S V."/>
        </authorList>
    </citation>
    <scope>NUCLEOTIDE SEQUENCE</scope>
</reference>
<name>A0A6J5L2U6_9CAUD</name>
<accession>A0A6J5L2U6</accession>
<feature type="transmembrane region" description="Helical" evidence="1">
    <location>
        <begin position="61"/>
        <end position="81"/>
    </location>
</feature>